<dbReference type="KEGG" id="iva:Isova_0924"/>
<feature type="transmembrane region" description="Helical" evidence="7">
    <location>
        <begin position="512"/>
        <end position="532"/>
    </location>
</feature>
<dbReference type="RefSeq" id="WP_013838100.1">
    <property type="nucleotide sequence ID" value="NC_015588.1"/>
</dbReference>
<keyword evidence="3 7" id="KW-0812">Transmembrane</keyword>
<sequence>MRGLLLLVRRHLRSSAGATLALALVALLGAAVVSAGPRALAEVHSRQLAHATAEASPIARDVVATTSVVPGFGAEYDPYRGLTFDDRGTGDVSVDAPRPAWDEYLDGLRALRDAQPAPLRDVLGEPDLTVSGPRTAVERVEGNDVASPWVVLRAGATTPDHVRVVEGRWPEPTPVLVDRRLLFAGSDGVVDVVPEPIEVALSAASAAELGWTVGSVHVAPASQLAPLVLVGIWEPVDPVDEYWAHNPTAVVPEVVVDPNIGKIVTAAAYGDPGTISAWLVGPSTRLWFPVAAEGVRSDEAPALLAQLRGLTSRTETVRPDDAATFHPASGLTTILENVLGRRSGVDAIVAVLAAGPLGAVAAVLVLGGRLVVERRRTALALVRARGASGAWARAVVGAEGLVTGVPAAAAGFGLGLLLVPGHVTGTQVGLAAAAGLAPAVALAGAASARGLRSERTDLGRTDLGRPGARARDRRRLRPVLETLLAAGAVASVTLLLQRGVVGGTDALGVDPLLAAAPLLLSAAVTLLAVRAFPWLSRGLERALARRADLVPFLGAVRATRDPAGGVVPALALVLAVAVATSSAVLQATVSAGITREAWAQVGADLRVAGPVVGEQELAALRDVDGVRAVSPLADLGQLALRSGASGEQVTVYGVDAAALADVQADVPGAPERLAELGTPVAGRLPVVASEALGVAPGTTGLALGATELSVLGTTERVPGAPPGSRFVLADVGLLTDVLDRDAYPRIALLGLERGLDDAGRAAVERAVLDVLPTAVVDDPVEGQAELLAAPSAAGLAAAFTLAVVLSGLLAAAAVVLTLVLAAPARGRLLAVLRTLGLPRRAERGLVLWEIVPWAAVALVVGAVLGWAVPRLVLAAVDLTPLTGGTEQPALAVDPLVLGALGGGFAVVVLAGAALAGRPGRDDDAGRLREQAD</sequence>
<dbReference type="Pfam" id="PF02687">
    <property type="entry name" value="FtsX"/>
    <property type="match status" value="1"/>
</dbReference>
<dbReference type="PANTHER" id="PTHR30572:SF4">
    <property type="entry name" value="ABC TRANSPORTER PERMEASE YTRF"/>
    <property type="match status" value="1"/>
</dbReference>
<comment type="similarity">
    <text evidence="6">Belongs to the ABC-4 integral membrane protein family.</text>
</comment>
<dbReference type="InterPro" id="IPR050250">
    <property type="entry name" value="Macrolide_Exporter_MacB"/>
</dbReference>
<keyword evidence="2" id="KW-1003">Cell membrane</keyword>
<evidence type="ECO:0000256" key="4">
    <source>
        <dbReference type="ARBA" id="ARBA00022989"/>
    </source>
</evidence>
<evidence type="ECO:0000256" key="5">
    <source>
        <dbReference type="ARBA" id="ARBA00023136"/>
    </source>
</evidence>
<feature type="transmembrane region" description="Helical" evidence="7">
    <location>
        <begin position="347"/>
        <end position="372"/>
    </location>
</feature>
<dbReference type="STRING" id="743718.Isova_0924"/>
<organism evidence="10">
    <name type="scientific">Isoptericola variabilis (strain 225)</name>
    <dbReference type="NCBI Taxonomy" id="743718"/>
    <lineage>
        <taxon>Bacteria</taxon>
        <taxon>Bacillati</taxon>
        <taxon>Actinomycetota</taxon>
        <taxon>Actinomycetes</taxon>
        <taxon>Micrococcales</taxon>
        <taxon>Promicromonosporaceae</taxon>
        <taxon>Isoptericola</taxon>
    </lineage>
</organism>
<keyword evidence="10" id="KW-1185">Reference proteome</keyword>
<evidence type="ECO:0000313" key="9">
    <source>
        <dbReference type="EMBL" id="AEG43708.1"/>
    </source>
</evidence>
<proteinExistence type="inferred from homology"/>
<accession>F6FPR9</accession>
<evidence type="ECO:0000259" key="8">
    <source>
        <dbReference type="Pfam" id="PF02687"/>
    </source>
</evidence>
<keyword evidence="5 7" id="KW-0472">Membrane</keyword>
<feature type="transmembrane region" description="Helical" evidence="7">
    <location>
        <begin position="795"/>
        <end position="824"/>
    </location>
</feature>
<feature type="domain" description="ABC3 transporter permease C-terminal" evidence="8">
    <location>
        <begin position="802"/>
        <end position="915"/>
    </location>
</feature>
<feature type="transmembrane region" description="Helical" evidence="7">
    <location>
        <begin position="895"/>
        <end position="916"/>
    </location>
</feature>
<dbReference type="InterPro" id="IPR003838">
    <property type="entry name" value="ABC3_permease_C"/>
</dbReference>
<dbReference type="GO" id="GO:0022857">
    <property type="term" value="F:transmembrane transporter activity"/>
    <property type="evidence" value="ECO:0007669"/>
    <property type="project" value="TreeGrafter"/>
</dbReference>
<comment type="subcellular location">
    <subcellularLocation>
        <location evidence="1">Cell membrane</location>
        <topology evidence="1">Multi-pass membrane protein</topology>
    </subcellularLocation>
</comment>
<gene>
    <name evidence="9" type="ordered locus">Isova_0924</name>
</gene>
<dbReference type="Proteomes" id="UP000009236">
    <property type="component" value="Chromosome"/>
</dbReference>
<feature type="transmembrane region" description="Helical" evidence="7">
    <location>
        <begin position="566"/>
        <end position="585"/>
    </location>
</feature>
<dbReference type="GO" id="GO:0005886">
    <property type="term" value="C:plasma membrane"/>
    <property type="evidence" value="ECO:0007669"/>
    <property type="project" value="UniProtKB-SubCell"/>
</dbReference>
<evidence type="ECO:0000313" key="10">
    <source>
        <dbReference type="Proteomes" id="UP000009236"/>
    </source>
</evidence>
<name>F6FPR9_ISOV2</name>
<feature type="transmembrane region" description="Helical" evidence="7">
    <location>
        <begin position="479"/>
        <end position="500"/>
    </location>
</feature>
<feature type="transmembrane region" description="Helical" evidence="7">
    <location>
        <begin position="393"/>
        <end position="418"/>
    </location>
</feature>
<dbReference type="eggNOG" id="COG0577">
    <property type="taxonomic scope" value="Bacteria"/>
</dbReference>
<dbReference type="AlphaFoldDB" id="F6FPR9"/>
<dbReference type="HOGENOM" id="CLU_013835_0_0_11"/>
<evidence type="ECO:0000256" key="7">
    <source>
        <dbReference type="SAM" id="Phobius"/>
    </source>
</evidence>
<evidence type="ECO:0000256" key="1">
    <source>
        <dbReference type="ARBA" id="ARBA00004651"/>
    </source>
</evidence>
<dbReference type="EMBL" id="CP002810">
    <property type="protein sequence ID" value="AEG43708.1"/>
    <property type="molecule type" value="Genomic_DNA"/>
</dbReference>
<protein>
    <recommendedName>
        <fullName evidence="8">ABC3 transporter permease C-terminal domain-containing protein</fullName>
    </recommendedName>
</protein>
<evidence type="ECO:0000256" key="6">
    <source>
        <dbReference type="ARBA" id="ARBA00038076"/>
    </source>
</evidence>
<keyword evidence="4 7" id="KW-1133">Transmembrane helix</keyword>
<reference evidence="9 10" key="1">
    <citation type="submission" date="2011-05" db="EMBL/GenBank/DDBJ databases">
        <title>Complete sequence of Isoptericola variabilis 225.</title>
        <authorList>
            <consortium name="US DOE Joint Genome Institute"/>
            <person name="Lucas S."/>
            <person name="Han J."/>
            <person name="Lapidus A."/>
            <person name="Cheng J.-F."/>
            <person name="Goodwin L."/>
            <person name="Pitluck S."/>
            <person name="Peters L."/>
            <person name="Mikhailova N."/>
            <person name="Zeytun A."/>
            <person name="Han C."/>
            <person name="Tapia R."/>
            <person name="Land M."/>
            <person name="Hauser L."/>
            <person name="Kyrpides N."/>
            <person name="Ivanova N."/>
            <person name="Pagani I."/>
            <person name="Siebers A."/>
            <person name="Allgaier M."/>
            <person name="Thelen M."/>
            <person name="Hugenholtz P."/>
            <person name="Gladden J."/>
            <person name="Woyke T."/>
        </authorList>
    </citation>
    <scope>NUCLEOTIDE SEQUENCE [LARGE SCALE GENOMIC DNA]</scope>
    <source>
        <strain evidence="10">225</strain>
    </source>
</reference>
<feature type="transmembrane region" description="Helical" evidence="7">
    <location>
        <begin position="430"/>
        <end position="451"/>
    </location>
</feature>
<evidence type="ECO:0000256" key="3">
    <source>
        <dbReference type="ARBA" id="ARBA00022692"/>
    </source>
</evidence>
<evidence type="ECO:0000256" key="2">
    <source>
        <dbReference type="ARBA" id="ARBA00022475"/>
    </source>
</evidence>
<feature type="transmembrane region" description="Helical" evidence="7">
    <location>
        <begin position="845"/>
        <end position="868"/>
    </location>
</feature>
<dbReference type="PANTHER" id="PTHR30572">
    <property type="entry name" value="MEMBRANE COMPONENT OF TRANSPORTER-RELATED"/>
    <property type="match status" value="1"/>
</dbReference>